<comment type="subcellular location">
    <subcellularLocation>
        <location evidence="1">Membrane</location>
        <topology evidence="1">Multi-pass membrane protein</topology>
    </subcellularLocation>
</comment>
<dbReference type="PANTHER" id="PTHR15371">
    <property type="entry name" value="TIM23"/>
    <property type="match status" value="1"/>
</dbReference>
<dbReference type="OrthoDB" id="159299at2759"/>
<dbReference type="GeneID" id="24425353"/>
<dbReference type="Proteomes" id="UP000002899">
    <property type="component" value="Chromosome III"/>
</dbReference>
<dbReference type="VEuPathDB" id="PiroplasmaDB:BMR1_03g03535"/>
<evidence type="ECO:0000313" key="6">
    <source>
        <dbReference type="EMBL" id="SJK86580.1"/>
    </source>
</evidence>
<evidence type="ECO:0000256" key="1">
    <source>
        <dbReference type="ARBA" id="ARBA00004141"/>
    </source>
</evidence>
<keyword evidence="3 5" id="KW-1133">Transmembrane helix</keyword>
<name>A0A1R4AC73_BABMR</name>
<dbReference type="Pfam" id="PF02466">
    <property type="entry name" value="Tim17"/>
    <property type="match status" value="1"/>
</dbReference>
<keyword evidence="7" id="KW-1185">Reference proteome</keyword>
<dbReference type="EMBL" id="LN871598">
    <property type="protein sequence ID" value="SJK86580.1"/>
    <property type="molecule type" value="Genomic_DNA"/>
</dbReference>
<dbReference type="InterPro" id="IPR045238">
    <property type="entry name" value="Tim23-like"/>
</dbReference>
<evidence type="ECO:0000256" key="2">
    <source>
        <dbReference type="ARBA" id="ARBA00022692"/>
    </source>
</evidence>
<dbReference type="GO" id="GO:0030150">
    <property type="term" value="P:protein import into mitochondrial matrix"/>
    <property type="evidence" value="ECO:0007669"/>
    <property type="project" value="TreeGrafter"/>
</dbReference>
<dbReference type="AlphaFoldDB" id="A0A1R4AC73"/>
<organism evidence="6 7">
    <name type="scientific">Babesia microti (strain RI)</name>
    <dbReference type="NCBI Taxonomy" id="1133968"/>
    <lineage>
        <taxon>Eukaryota</taxon>
        <taxon>Sar</taxon>
        <taxon>Alveolata</taxon>
        <taxon>Apicomplexa</taxon>
        <taxon>Aconoidasida</taxon>
        <taxon>Piroplasmida</taxon>
        <taxon>Babesiidae</taxon>
        <taxon>Babesia</taxon>
    </lineage>
</organism>
<keyword evidence="4 5" id="KW-0472">Membrane</keyword>
<reference evidence="6 7" key="3">
    <citation type="journal article" date="2016" name="Sci. Rep.">
        <title>Genome-wide diversity and gene expression profiling of Babesia microti isolates identify polymorphic genes that mediate host-pathogen interactions.</title>
        <authorList>
            <person name="Silva J.C."/>
            <person name="Cornillot E."/>
            <person name="McCracken C."/>
            <person name="Usmani-Brown S."/>
            <person name="Dwivedi A."/>
            <person name="Ifeonu O.O."/>
            <person name="Crabtree J."/>
            <person name="Gotia H.T."/>
            <person name="Virji A.Z."/>
            <person name="Reynes C."/>
            <person name="Colinge J."/>
            <person name="Kumar V."/>
            <person name="Lawres L."/>
            <person name="Pazzi J.E."/>
            <person name="Pablo J.V."/>
            <person name="Hung C."/>
            <person name="Brancato J."/>
            <person name="Kumari P."/>
            <person name="Orvis J."/>
            <person name="Tretina K."/>
            <person name="Chibucos M."/>
            <person name="Ott S."/>
            <person name="Sadzewicz L."/>
            <person name="Sengamalay N."/>
            <person name="Shetty A.C."/>
            <person name="Su Q."/>
            <person name="Tallon L."/>
            <person name="Fraser C.M."/>
            <person name="Frutos R."/>
            <person name="Molina D.M."/>
            <person name="Krause P.J."/>
            <person name="Ben Mamoun C."/>
        </authorList>
    </citation>
    <scope>NUCLEOTIDE SEQUENCE [LARGE SCALE GENOMIC DNA]</scope>
    <source>
        <strain evidence="6 7">RI</strain>
    </source>
</reference>
<keyword evidence="2 5" id="KW-0812">Transmembrane</keyword>
<gene>
    <name evidence="6" type="ORF">BMR1_03g03535</name>
</gene>
<dbReference type="PANTHER" id="PTHR15371:SF0">
    <property type="entry name" value="SD19278P"/>
    <property type="match status" value="1"/>
</dbReference>
<dbReference type="RefSeq" id="XP_021338720.1">
    <property type="nucleotide sequence ID" value="XM_021482171.1"/>
</dbReference>
<evidence type="ECO:0000256" key="5">
    <source>
        <dbReference type="SAM" id="Phobius"/>
    </source>
</evidence>
<evidence type="ECO:0000313" key="7">
    <source>
        <dbReference type="Proteomes" id="UP000002899"/>
    </source>
</evidence>
<evidence type="ECO:0000256" key="3">
    <source>
        <dbReference type="ARBA" id="ARBA00022989"/>
    </source>
</evidence>
<dbReference type="GO" id="GO:0005744">
    <property type="term" value="C:TIM23 mitochondrial import inner membrane translocase complex"/>
    <property type="evidence" value="ECO:0007669"/>
    <property type="project" value="TreeGrafter"/>
</dbReference>
<feature type="transmembrane region" description="Helical" evidence="5">
    <location>
        <begin position="45"/>
        <end position="66"/>
    </location>
</feature>
<dbReference type="GO" id="GO:0008320">
    <property type="term" value="F:protein transmembrane transporter activity"/>
    <property type="evidence" value="ECO:0007669"/>
    <property type="project" value="TreeGrafter"/>
</dbReference>
<accession>A0A1R4AC73</accession>
<evidence type="ECO:0000256" key="4">
    <source>
        <dbReference type="ARBA" id="ARBA00023136"/>
    </source>
</evidence>
<sequence>MDDYLSTGHVNNDLSIFKNRKNVRPLQIDRNLYLKGYGRHWGEKLTYSVGLAYGSGLLLGGSYGFFKGVIKGGATRRLYINSILNFCTTFGPKLGNSAACITFLYCGFNHIVKFARNDVDDALNPILAGGLSGAMYKVAKPWKTCLKFTVLNAASFSAIDYALKEWVF</sequence>
<dbReference type="KEGG" id="bmic:BMR1_03g03535"/>
<proteinExistence type="predicted"/>
<reference evidence="6 7" key="2">
    <citation type="journal article" date="2013" name="PLoS ONE">
        <title>Whole genome mapping and re-organization of the nuclear and mitochondrial genomes of Babesia microti isolates.</title>
        <authorList>
            <person name="Cornillot E."/>
            <person name="Dassouli A."/>
            <person name="Garg A."/>
            <person name="Pachikara N."/>
            <person name="Randazzo S."/>
            <person name="Depoix D."/>
            <person name="Carcy B."/>
            <person name="Delbecq S."/>
            <person name="Frutos R."/>
            <person name="Silva J.C."/>
            <person name="Sutton R."/>
            <person name="Krause P.J."/>
            <person name="Mamoun C.B."/>
        </authorList>
    </citation>
    <scope>NUCLEOTIDE SEQUENCE [LARGE SCALE GENOMIC DNA]</scope>
    <source>
        <strain evidence="6 7">RI</strain>
    </source>
</reference>
<protein>
    <submittedName>
        <fullName evidence="6">Mitochondrial import inner membrane translocase subunit TIM23, putative (TIM23)</fullName>
    </submittedName>
</protein>
<reference evidence="6 7" key="1">
    <citation type="journal article" date="2012" name="Nucleic Acids Res.">
        <title>Sequencing of the smallest Apicomplexan genome from the human pathogen Babesia microti.</title>
        <authorList>
            <person name="Cornillot E."/>
            <person name="Hadj-Kaddour K."/>
            <person name="Dassouli A."/>
            <person name="Noel B."/>
            <person name="Ranwez V."/>
            <person name="Vacherie B."/>
            <person name="Augagneur Y."/>
            <person name="Bres V."/>
            <person name="Duclos A."/>
            <person name="Randazzo S."/>
            <person name="Carcy B."/>
            <person name="Debierre-Grockiego F."/>
            <person name="Delbecq S."/>
            <person name="Moubri-Menage K."/>
            <person name="Shams-Eldin H."/>
            <person name="Usmani-Brown S."/>
            <person name="Bringaud F."/>
            <person name="Wincker P."/>
            <person name="Vivares C.P."/>
            <person name="Schwarz R.T."/>
            <person name="Schetters T.P."/>
            <person name="Krause P.J."/>
            <person name="Gorenflot A."/>
            <person name="Berry V."/>
            <person name="Barbe V."/>
            <person name="Ben Mamoun C."/>
        </authorList>
    </citation>
    <scope>NUCLEOTIDE SEQUENCE [LARGE SCALE GENOMIC DNA]</scope>
    <source>
        <strain evidence="6 7">RI</strain>
    </source>
</reference>